<feature type="compositionally biased region" description="Pro residues" evidence="1">
    <location>
        <begin position="91"/>
        <end position="120"/>
    </location>
</feature>
<evidence type="ECO:0000256" key="1">
    <source>
        <dbReference type="SAM" id="MobiDB-lite"/>
    </source>
</evidence>
<dbReference type="GeneID" id="68285974"/>
<dbReference type="EMBL" id="BOLY01000001">
    <property type="protein sequence ID" value="GIZ36934.1"/>
    <property type="molecule type" value="Genomic_DNA"/>
</dbReference>
<dbReference type="RefSeq" id="XP_044651421.1">
    <property type="nucleotide sequence ID" value="XM_044795486.1"/>
</dbReference>
<evidence type="ECO:0000313" key="2">
    <source>
        <dbReference type="EMBL" id="GIZ36934.1"/>
    </source>
</evidence>
<dbReference type="Proteomes" id="UP000825890">
    <property type="component" value="Unassembled WGS sequence"/>
</dbReference>
<evidence type="ECO:0000313" key="3">
    <source>
        <dbReference type="Proteomes" id="UP000825890"/>
    </source>
</evidence>
<feature type="compositionally biased region" description="Gly residues" evidence="1">
    <location>
        <begin position="131"/>
        <end position="141"/>
    </location>
</feature>
<dbReference type="AlphaFoldDB" id="A0A9P3C5R3"/>
<reference evidence="2 3" key="1">
    <citation type="submission" date="2021-01" db="EMBL/GenBank/DDBJ databases">
        <title>Cercospora kikuchii MAFF 305040 whole genome shotgun sequence.</title>
        <authorList>
            <person name="Kashiwa T."/>
            <person name="Suzuki T."/>
        </authorList>
    </citation>
    <scope>NUCLEOTIDE SEQUENCE [LARGE SCALE GENOMIC DNA]</scope>
    <source>
        <strain evidence="2 3">MAFF 305040</strain>
    </source>
</reference>
<keyword evidence="3" id="KW-1185">Reference proteome</keyword>
<protein>
    <submittedName>
        <fullName evidence="2">Uncharacterized protein</fullName>
    </submittedName>
</protein>
<sequence length="257" mass="27280">MAIPNHPSNINPYMAAMLFDQTHMPTLGRTNMGLGSAFFPTGSRPPMHMMNRLYPSMAAHGASNSPFGAGQYPYPHDPVVPSPWAMQPPPMMGPGFPGPSPGGLPPPPPPPPFMPGPTMGPPGLGMFPPGMMGGGGPGFGGPMAPPMGGLPMGGLPSGMAGTPDFSNMSFPTPSYAGSSVFSSSDGDYDDDDRSSGLWGPDPDEDDPLVYFHRASKKGKRKSRCTAHPMRYGWQIDLPFDFTFGRLPDKSWKKTLGW</sequence>
<organism evidence="2 3">
    <name type="scientific">Cercospora kikuchii</name>
    <dbReference type="NCBI Taxonomy" id="84275"/>
    <lineage>
        <taxon>Eukaryota</taxon>
        <taxon>Fungi</taxon>
        <taxon>Dikarya</taxon>
        <taxon>Ascomycota</taxon>
        <taxon>Pezizomycotina</taxon>
        <taxon>Dothideomycetes</taxon>
        <taxon>Dothideomycetidae</taxon>
        <taxon>Mycosphaerellales</taxon>
        <taxon>Mycosphaerellaceae</taxon>
        <taxon>Cercospora</taxon>
    </lineage>
</organism>
<proteinExistence type="predicted"/>
<feature type="region of interest" description="Disordered" evidence="1">
    <location>
        <begin position="178"/>
        <end position="207"/>
    </location>
</feature>
<gene>
    <name evidence="2" type="ORF">CKM354_000039900</name>
</gene>
<accession>A0A9P3C5R3</accession>
<dbReference type="OrthoDB" id="3648816at2759"/>
<feature type="region of interest" description="Disordered" evidence="1">
    <location>
        <begin position="91"/>
        <end position="158"/>
    </location>
</feature>
<comment type="caution">
    <text evidence="2">The sequence shown here is derived from an EMBL/GenBank/DDBJ whole genome shotgun (WGS) entry which is preliminary data.</text>
</comment>
<name>A0A9P3C5R3_9PEZI</name>